<dbReference type="Proteomes" id="UP000250462">
    <property type="component" value="Unassembled WGS sequence"/>
</dbReference>
<protein>
    <submittedName>
        <fullName evidence="1">Uncharacterized protein</fullName>
    </submittedName>
</protein>
<organism evidence="1 2">
    <name type="scientific">Phytoactinopolyspora halophila</name>
    <dbReference type="NCBI Taxonomy" id="1981511"/>
    <lineage>
        <taxon>Bacteria</taxon>
        <taxon>Bacillati</taxon>
        <taxon>Actinomycetota</taxon>
        <taxon>Actinomycetes</taxon>
        <taxon>Jiangellales</taxon>
        <taxon>Jiangellaceae</taxon>
        <taxon>Phytoactinopolyspora</taxon>
    </lineage>
</organism>
<gene>
    <name evidence="1" type="ORF">DPM12_22470</name>
</gene>
<dbReference type="AlphaFoldDB" id="A0A329QFU5"/>
<keyword evidence="2" id="KW-1185">Reference proteome</keyword>
<comment type="caution">
    <text evidence="1">The sequence shown here is derived from an EMBL/GenBank/DDBJ whole genome shotgun (WGS) entry which is preliminary data.</text>
</comment>
<evidence type="ECO:0000313" key="2">
    <source>
        <dbReference type="Proteomes" id="UP000250462"/>
    </source>
</evidence>
<proteinExistence type="predicted"/>
<evidence type="ECO:0000313" key="1">
    <source>
        <dbReference type="EMBL" id="RAW09178.1"/>
    </source>
</evidence>
<name>A0A329QFU5_9ACTN</name>
<sequence length="886" mass="96636">MWWRVRKRVDFSCRWRTYRKWLKTITAEELASPVEDIHGPLAKRLDEALSAASKDWVSADDHLSRALRLVELTYPAIAAALGDGDRAELTENWAQQRSVSVRDLLLQLVGPGAALSSDDLATVLQQRSTARRAVRLQVFGVDEAALASYFDQIEVPNVPPGGVVVMLGDFGSGKSETAEAWHRAEIENLIADEQAPFPVWLNARDLFGQTLEDAVEQQLGPTWRHGRGASITVDGLDETNDPAKAQALLEAARILARTYTSIRVLLTARPGMLSATSTEETAATLLTEDAALKLIESVSGRPHSTWRWTTDMRATVTRPFFALGAGVMLSRDEAPHGEADLIRGLVEDALRKGTERSAVTSGETRPVLKKLAVALTRTGKDGLLFSDGQIARSSRLVADGPNDSVRFSLPIFQHWFAAQAILAGDVPASEVVADALSFNRWRWAAAVAALSAQSEDAVDDLLGTWVAGNPGAAAWVTNEAFSGHRDWRTEDDENLDAKTSGARLLRALRTWTEALGPLAGGVLPSAVVRGPVGLGVTVSGHHIDIAFSTSRSAADYVTEVPPGVHPFVPDSVPDWRPWISGGAPQGHAWPWTMVQKRIANAMDERLSTDPFLGAPDGIWIQERRYDLARRVLGRGRSSYGALPADEVRDRAVELFDAVGRNRNAGISRSGSPVISGAELEDLVSWIDSTAPAQVASHLPDEDVPRPESGWVWNFYSPRRLMEFEVEVYGRACEAYDEALAHSFIRLGWSMPSTVLAPFGVILEVQFDGPDRLGDIPLLTAMRVPMALIRQVAPPGPEAVWSVSRRAVITQTSREQATFWERQRAIREMIRSWLAEQSRESIGSLGWVDTGADDMSNVRPASSLAAGWLSDDLKSLGLGTGGSPQLR</sequence>
<dbReference type="EMBL" id="QMIG01000053">
    <property type="protein sequence ID" value="RAW09178.1"/>
    <property type="molecule type" value="Genomic_DNA"/>
</dbReference>
<reference evidence="1 2" key="1">
    <citation type="submission" date="2018-06" db="EMBL/GenBank/DDBJ databases">
        <title>Phytoactinopolyspora halophila sp. nov., a novel halophilic actinomycete isolated from a saline soil in China.</title>
        <authorList>
            <person name="Tang S.-K."/>
        </authorList>
    </citation>
    <scope>NUCLEOTIDE SEQUENCE [LARGE SCALE GENOMIC DNA]</scope>
    <source>
        <strain evidence="1 2">YIM 96934</strain>
    </source>
</reference>
<accession>A0A329QFU5</accession>